<evidence type="ECO:0008006" key="4">
    <source>
        <dbReference type="Google" id="ProtNLM"/>
    </source>
</evidence>
<dbReference type="Gene3D" id="3.40.395.10">
    <property type="entry name" value="Adenoviral Proteinase, Chain A"/>
    <property type="match status" value="1"/>
</dbReference>
<organism evidence="2 3">
    <name type="scientific">Urochloa decumbens</name>
    <dbReference type="NCBI Taxonomy" id="240449"/>
    <lineage>
        <taxon>Eukaryota</taxon>
        <taxon>Viridiplantae</taxon>
        <taxon>Streptophyta</taxon>
        <taxon>Embryophyta</taxon>
        <taxon>Tracheophyta</taxon>
        <taxon>Spermatophyta</taxon>
        <taxon>Magnoliopsida</taxon>
        <taxon>Liliopsida</taxon>
        <taxon>Poales</taxon>
        <taxon>Poaceae</taxon>
        <taxon>PACMAD clade</taxon>
        <taxon>Panicoideae</taxon>
        <taxon>Panicodae</taxon>
        <taxon>Paniceae</taxon>
        <taxon>Melinidinae</taxon>
        <taxon>Urochloa</taxon>
    </lineage>
</organism>
<gene>
    <name evidence="2" type="ORF">URODEC1_LOCUS38062</name>
</gene>
<dbReference type="PANTHER" id="PTHR34835">
    <property type="entry name" value="OS07G0283600 PROTEIN-RELATED"/>
    <property type="match status" value="1"/>
</dbReference>
<keyword evidence="3" id="KW-1185">Reference proteome</keyword>
<dbReference type="SUPFAM" id="SSF54001">
    <property type="entry name" value="Cysteine proteinases"/>
    <property type="match status" value="1"/>
</dbReference>
<dbReference type="InterPro" id="IPR038765">
    <property type="entry name" value="Papain-like_cys_pep_sf"/>
</dbReference>
<name>A0ABC8YTF0_9POAL</name>
<dbReference type="PANTHER" id="PTHR34835:SF69">
    <property type="entry name" value="UBIQUITIN-LIKE PROTEASE FAMILY PROFILE DOMAIN-CONTAINING PROTEIN"/>
    <property type="match status" value="1"/>
</dbReference>
<accession>A0ABC8YTF0</accession>
<proteinExistence type="predicted"/>
<feature type="compositionally biased region" description="Basic and acidic residues" evidence="1">
    <location>
        <begin position="310"/>
        <end position="322"/>
    </location>
</feature>
<dbReference type="EMBL" id="OZ075127">
    <property type="protein sequence ID" value="CAL4949850.1"/>
    <property type="molecule type" value="Genomic_DNA"/>
</dbReference>
<reference evidence="2 3" key="2">
    <citation type="submission" date="2024-10" db="EMBL/GenBank/DDBJ databases">
        <authorList>
            <person name="Ryan C."/>
        </authorList>
    </citation>
    <scope>NUCLEOTIDE SEQUENCE [LARGE SCALE GENOMIC DNA]</scope>
</reference>
<protein>
    <recommendedName>
        <fullName evidence="4">Aminotransferase-like plant mobile domain-containing protein</fullName>
    </recommendedName>
</protein>
<evidence type="ECO:0000256" key="1">
    <source>
        <dbReference type="SAM" id="MobiDB-lite"/>
    </source>
</evidence>
<feature type="region of interest" description="Disordered" evidence="1">
    <location>
        <begin position="351"/>
        <end position="374"/>
    </location>
</feature>
<evidence type="ECO:0000313" key="2">
    <source>
        <dbReference type="EMBL" id="CAL4949850.1"/>
    </source>
</evidence>
<reference evidence="3" key="1">
    <citation type="submission" date="2024-06" db="EMBL/GenBank/DDBJ databases">
        <authorList>
            <person name="Ryan C."/>
        </authorList>
    </citation>
    <scope>NUCLEOTIDE SEQUENCE [LARGE SCALE GENOMIC DNA]</scope>
</reference>
<feature type="region of interest" description="Disordered" evidence="1">
    <location>
        <begin position="310"/>
        <end position="337"/>
    </location>
</feature>
<evidence type="ECO:0000313" key="3">
    <source>
        <dbReference type="Proteomes" id="UP001497457"/>
    </source>
</evidence>
<sequence>MSPSGDDDAGDHLTVEYRLSPGKVFHLIEQLSEEQEELVRSIGFGGLLDLPRYDKLDRHFSAWLFNQITTVTTGAAAAASMSDGGGAEVPVTARDVHEVLGVPHGPRPVGLGAMEGDVVAVRRALGLNPREGQQVTLKYARKVLEKLTAPPPPLSSSGSSRAMAQPERDAFVVAFLVFVVGHFLAPRGPGERINAEVFHALANPSEVGQFDWAGYVLRLLLDCAGRVRRQLAGGGASKSKIELSGCLLFLQVFYLERLDSERPQPERWPRIAAYDSDTLRAHIEEDRRPVRREGGLKPFGKLRFATPKDHQELPRRWSETRTEASGSTTTADKGPELGSGCEFVTVTDPLQQPISPVTQPGKSNCTRSRDPYICPDTELNQHEDTDMDEDEEFEAFKSFFQMRKPREDRRRSYRNQVSHLPIDEQDLLGRHQVIEPTSCQSNLHQPGNVVIDLEPDQSYQKDVAYEAENEPSNKRQRVHARPPERDANACLNWFKSCTKDSEQLKWAWIVHNKPTPIEVTGESIRLQFVCGSSLRQDICNLMMRLFLELDDKIYVNSEPRQRHFLPADWAALAMEHGSNLITESSPTVRSMFCGPHIIYDVKLCRMVIAPVQCRKGEWSCYVWDFKEKRLTILDPLINQSGTNEQDVQSRHDSIKHVLHGALIACRSKYCSSSCQYDMDHEESSSNGWPIIFLRGLGGKHVFKSYNSGLYTLHFAREFDGTKLETVRKIDELRKELLYELLTMGSNTGRLPPTLPIRELPHNI</sequence>
<feature type="compositionally biased region" description="Polar residues" evidence="1">
    <location>
        <begin position="351"/>
        <end position="366"/>
    </location>
</feature>
<dbReference type="Proteomes" id="UP001497457">
    <property type="component" value="Chromosome 17b"/>
</dbReference>
<dbReference type="AlphaFoldDB" id="A0ABC8YTF0"/>